<gene>
    <name evidence="4" type="ORF">F4556_001565</name>
</gene>
<feature type="signal peptide" evidence="2">
    <location>
        <begin position="1"/>
        <end position="20"/>
    </location>
</feature>
<proteinExistence type="predicted"/>
<feature type="domain" description="DUF11" evidence="3">
    <location>
        <begin position="34"/>
        <end position="122"/>
    </location>
</feature>
<evidence type="ECO:0000259" key="3">
    <source>
        <dbReference type="Pfam" id="PF01345"/>
    </source>
</evidence>
<dbReference type="Proteomes" id="UP000573327">
    <property type="component" value="Unassembled WGS sequence"/>
</dbReference>
<protein>
    <submittedName>
        <fullName evidence="4">Putative repeat protein (TIGR01451 family)</fullName>
    </submittedName>
</protein>
<keyword evidence="2" id="KW-0732">Signal</keyword>
<evidence type="ECO:0000313" key="4">
    <source>
        <dbReference type="EMBL" id="MBB4946030.1"/>
    </source>
</evidence>
<sequence length="209" mass="21936">MPLVSAILVLAMSLPNSASATDHTNPPAPEAAPLSVTVHRDAATVAEGDKVTYRIEVDNRSSTDYPAASLTQLMPSGMRPLAIDENGVAANGGVEWTAHLAPHSVIQRTLTVEVGNRQQVEHAQIVHVVQPSRAPKSDGARFTTTACIRPEAAAALTCGSDVAAWKSPDHGHGLLWGGTAAALLSACAGFLAWRRWGRKRTGPAIRTGN</sequence>
<evidence type="ECO:0000313" key="5">
    <source>
        <dbReference type="Proteomes" id="UP000573327"/>
    </source>
</evidence>
<evidence type="ECO:0000256" key="2">
    <source>
        <dbReference type="SAM" id="SignalP"/>
    </source>
</evidence>
<name>A0A7W7S8X4_9ACTN</name>
<organism evidence="4 5">
    <name type="scientific">Kitasatospora gansuensis</name>
    <dbReference type="NCBI Taxonomy" id="258050"/>
    <lineage>
        <taxon>Bacteria</taxon>
        <taxon>Bacillati</taxon>
        <taxon>Actinomycetota</taxon>
        <taxon>Actinomycetes</taxon>
        <taxon>Kitasatosporales</taxon>
        <taxon>Streptomycetaceae</taxon>
        <taxon>Kitasatospora</taxon>
    </lineage>
</organism>
<comment type="caution">
    <text evidence="4">The sequence shown here is derived from an EMBL/GenBank/DDBJ whole genome shotgun (WGS) entry which is preliminary data.</text>
</comment>
<keyword evidence="1" id="KW-1133">Transmembrane helix</keyword>
<dbReference type="Pfam" id="PF01345">
    <property type="entry name" value="DUF11"/>
    <property type="match status" value="1"/>
</dbReference>
<dbReference type="EMBL" id="JACHJR010000001">
    <property type="protein sequence ID" value="MBB4946030.1"/>
    <property type="molecule type" value="Genomic_DNA"/>
</dbReference>
<keyword evidence="1" id="KW-0812">Transmembrane</keyword>
<reference evidence="4 5" key="1">
    <citation type="submission" date="2020-08" db="EMBL/GenBank/DDBJ databases">
        <title>Sequencing the genomes of 1000 actinobacteria strains.</title>
        <authorList>
            <person name="Klenk H.-P."/>
        </authorList>
    </citation>
    <scope>NUCLEOTIDE SEQUENCE [LARGE SCALE GENOMIC DNA]</scope>
    <source>
        <strain evidence="4 5">DSM 44786</strain>
    </source>
</reference>
<accession>A0A7W7S8X4</accession>
<keyword evidence="1" id="KW-0472">Membrane</keyword>
<dbReference type="RefSeq" id="WP_184912811.1">
    <property type="nucleotide sequence ID" value="NZ_JACHJR010000001.1"/>
</dbReference>
<feature type="chain" id="PRO_5030774358" evidence="2">
    <location>
        <begin position="21"/>
        <end position="209"/>
    </location>
</feature>
<feature type="transmembrane region" description="Helical" evidence="1">
    <location>
        <begin position="174"/>
        <end position="193"/>
    </location>
</feature>
<evidence type="ECO:0000256" key="1">
    <source>
        <dbReference type="SAM" id="Phobius"/>
    </source>
</evidence>
<dbReference type="AlphaFoldDB" id="A0A7W7S8X4"/>
<keyword evidence="5" id="KW-1185">Reference proteome</keyword>
<dbReference type="InterPro" id="IPR001434">
    <property type="entry name" value="OmcB-like_DUF11"/>
</dbReference>